<dbReference type="InterPro" id="IPR016007">
    <property type="entry name" value="Alpha_rhamnosid"/>
</dbReference>
<reference evidence="10" key="1">
    <citation type="journal article" date="2019" name="Int. J. Syst. Evol. Microbiol.">
        <title>The Global Catalogue of Microorganisms (GCM) 10K type strain sequencing project: providing services to taxonomists for standard genome sequencing and annotation.</title>
        <authorList>
            <consortium name="The Broad Institute Genomics Platform"/>
            <consortium name="The Broad Institute Genome Sequencing Center for Infectious Disease"/>
            <person name="Wu L."/>
            <person name="Ma J."/>
        </authorList>
    </citation>
    <scope>NUCLEOTIDE SEQUENCE [LARGE SCALE GENOMIC DNA]</scope>
    <source>
        <strain evidence="10">CGMCC 4.7198</strain>
    </source>
</reference>
<dbReference type="Pfam" id="PF25788">
    <property type="entry name" value="Ig_Rha78A_N"/>
    <property type="match status" value="1"/>
</dbReference>
<comment type="caution">
    <text evidence="9">The sequence shown here is derived from an EMBL/GenBank/DDBJ whole genome shotgun (WGS) entry which is preliminary data.</text>
</comment>
<evidence type="ECO:0000256" key="1">
    <source>
        <dbReference type="ARBA" id="ARBA00001445"/>
    </source>
</evidence>
<dbReference type="Gene3D" id="1.50.10.10">
    <property type="match status" value="1"/>
</dbReference>
<feature type="domain" description="Alpha-L-rhamnosidase concanavalin-like" evidence="5">
    <location>
        <begin position="464"/>
        <end position="557"/>
    </location>
</feature>
<evidence type="ECO:0000259" key="8">
    <source>
        <dbReference type="Pfam" id="PF17390"/>
    </source>
</evidence>
<evidence type="ECO:0000256" key="3">
    <source>
        <dbReference type="ARBA" id="ARBA00022801"/>
    </source>
</evidence>
<feature type="region of interest" description="Disordered" evidence="4">
    <location>
        <begin position="1"/>
        <end position="37"/>
    </location>
</feature>
<dbReference type="Pfam" id="PF17390">
    <property type="entry name" value="Bac_rhamnosid_C"/>
    <property type="match status" value="1"/>
</dbReference>
<organism evidence="9 10">
    <name type="scientific">Streptomyces lutosisoli</name>
    <dbReference type="NCBI Taxonomy" id="2665721"/>
    <lineage>
        <taxon>Bacteria</taxon>
        <taxon>Bacillati</taxon>
        <taxon>Actinomycetota</taxon>
        <taxon>Actinomycetes</taxon>
        <taxon>Kitasatosporales</taxon>
        <taxon>Streptomycetaceae</taxon>
        <taxon>Streptomyces</taxon>
    </lineage>
</organism>
<feature type="region of interest" description="Disordered" evidence="4">
    <location>
        <begin position="794"/>
        <end position="814"/>
    </location>
</feature>
<proteinExistence type="predicted"/>
<dbReference type="Pfam" id="PF08531">
    <property type="entry name" value="Bac_rhamnosid_N"/>
    <property type="match status" value="1"/>
</dbReference>
<dbReference type="InterPro" id="IPR012341">
    <property type="entry name" value="6hp_glycosidase-like_sf"/>
</dbReference>
<evidence type="ECO:0000313" key="10">
    <source>
        <dbReference type="Proteomes" id="UP001596957"/>
    </source>
</evidence>
<dbReference type="Gene3D" id="2.60.120.260">
    <property type="entry name" value="Galactose-binding domain-like"/>
    <property type="match status" value="2"/>
</dbReference>
<dbReference type="PANTHER" id="PTHR33307">
    <property type="entry name" value="ALPHA-RHAMNOSIDASE (EUROFUNG)"/>
    <property type="match status" value="1"/>
</dbReference>
<dbReference type="Gene3D" id="2.60.40.10">
    <property type="entry name" value="Immunoglobulins"/>
    <property type="match status" value="1"/>
</dbReference>
<evidence type="ECO:0000259" key="7">
    <source>
        <dbReference type="Pfam" id="PF17389"/>
    </source>
</evidence>
<dbReference type="Pfam" id="PF17389">
    <property type="entry name" value="Bac_rhamnosid6H"/>
    <property type="match status" value="1"/>
</dbReference>
<evidence type="ECO:0000313" key="9">
    <source>
        <dbReference type="EMBL" id="MFD0289554.1"/>
    </source>
</evidence>
<comment type="catalytic activity">
    <reaction evidence="1">
        <text>Hydrolysis of terminal non-reducing alpha-L-rhamnose residues in alpha-L-rhamnosides.</text>
        <dbReference type="EC" id="3.2.1.40"/>
    </reaction>
</comment>
<evidence type="ECO:0000256" key="2">
    <source>
        <dbReference type="ARBA" id="ARBA00012652"/>
    </source>
</evidence>
<dbReference type="InterPro" id="IPR035398">
    <property type="entry name" value="Bac_rhamnosid_C"/>
</dbReference>
<dbReference type="Gene3D" id="2.60.420.10">
    <property type="entry name" value="Maltose phosphorylase, domain 3"/>
    <property type="match status" value="1"/>
</dbReference>
<dbReference type="EMBL" id="JBHTEC010000009">
    <property type="protein sequence ID" value="MFD0289554.1"/>
    <property type="molecule type" value="Genomic_DNA"/>
</dbReference>
<dbReference type="EC" id="3.2.1.40" evidence="2"/>
<dbReference type="PANTHER" id="PTHR33307:SF6">
    <property type="entry name" value="ALPHA-RHAMNOSIDASE (EUROFUNG)-RELATED"/>
    <property type="match status" value="1"/>
</dbReference>
<dbReference type="SUPFAM" id="SSF48208">
    <property type="entry name" value="Six-hairpin glycosidases"/>
    <property type="match status" value="1"/>
</dbReference>
<dbReference type="Pfam" id="PF05592">
    <property type="entry name" value="Bac_rhamnosid"/>
    <property type="match status" value="1"/>
</dbReference>
<feature type="domain" description="Bacterial alpha-L-rhamnosidase N-terminal" evidence="6">
    <location>
        <begin position="225"/>
        <end position="392"/>
    </location>
</feature>
<gene>
    <name evidence="9" type="ORF">ACFQZP_49800</name>
</gene>
<feature type="domain" description="Alpha-L-rhamnosidase C-terminal" evidence="8">
    <location>
        <begin position="954"/>
        <end position="1032"/>
    </location>
</feature>
<dbReference type="InterPro" id="IPR013783">
    <property type="entry name" value="Ig-like_fold"/>
</dbReference>
<dbReference type="InterPro" id="IPR035396">
    <property type="entry name" value="Bac_rhamnosid6H"/>
</dbReference>
<evidence type="ECO:0000259" key="5">
    <source>
        <dbReference type="Pfam" id="PF05592"/>
    </source>
</evidence>
<protein>
    <recommendedName>
        <fullName evidence="2">alpha-L-rhamnosidase</fullName>
        <ecNumber evidence="2">3.2.1.40</ecNumber>
    </recommendedName>
</protein>
<dbReference type="PIRSF" id="PIRSF010631">
    <property type="entry name" value="A-rhamnsds"/>
    <property type="match status" value="1"/>
</dbReference>
<dbReference type="RefSeq" id="WP_381263409.1">
    <property type="nucleotide sequence ID" value="NZ_JBHTBI010000077.1"/>
</dbReference>
<sequence length="1069" mass="115297">MTGKRKEAGVNDEAHSADGTDRDDEQGIPTRGDRTGFRRRTVLAATVGAVSLGAGALGGGTSAVAQPSHGAEEGAVSGLTVEHRTDPLGLDVARPRLGWRMRSAARGRGQGAYQILVASSPDKLTGTRADVWNSGRVTSPDSVAVRYAGKALRPSTRYHWTVSVWDADGRTVGTAPAAFFETGLMSTDGATGWDGAQWIGMKGKAPTSAGAPMLRKQAAIKSRPQVREARLYVSALGVYDAYVNGRHVTVPQDGGTTTELLPPGWTNYDARINYLTYDITDLVTSQRAVTLAVVLGNGWYNARISDGSTYYSKDGNALAVKAKLLIRYTDGTSQTVVTSPDGSWKATDTGPYRADDIYDGQTYDARKELPGWTALGFDDSAWSEVERVAFEDTYPDVRLLAYPGETARFMHRWDRRPQSITVATGVTGQDGSPNGRGRIVVDPARTVTDPVKAASAPVTIGSGETAVLDLGQNMVGVARYSLRGPAGAQVEFRFGEMLNDDSAGADGPEGSVYRANLRSAKATSTYILKGDRQGETHQDSLTFYGFRYVSVTATDTVTITGLTGKVATSAIHETGTVTTNDPDINQLASNIRWGQRGNYLWVPTDCPQRDERLGWTGDTQVFSTTGLYNADAAAFLSHFQDTVVDSQTIYGEDKAQFTGVAPGGRFNFPGGGSGWADCGVILPWTIWQMTGDATVVERSWPALTRYLDWIRQQTGDTCAGQGSLTGDWLAPQKTSAQLMSDVYYGYVARLMAQLARAIGRPTEGESYDRLFGRIKQAFLTKYLSTEGGTVTVKSSLGDASPIEPGADPNQKTEDNSQTALLWVLKLGFYETEGQRRTLVGLLADSIGNDAAYKAAHPNSSRVKYAENTLSVGFLGVNVLAPVLTDEGRADLAYKLLHQDALPSWLFSVKNGATTVWERWNSYSKDAGFGPVSMNSFNHYAYGAIMEWMYAYMAGIARDPDSPGFKRFLLQPHIDPTGRITQVSGSYESPYGLISSEWKLEDRGRDLVYDVAVPANSEAVLRLPAASADSVREGRTPLAGAEGVSFIGYADGVYVCRLLSGRYGITAKLR</sequence>
<evidence type="ECO:0000256" key="4">
    <source>
        <dbReference type="SAM" id="MobiDB-lite"/>
    </source>
</evidence>
<evidence type="ECO:0000259" key="6">
    <source>
        <dbReference type="Pfam" id="PF08531"/>
    </source>
</evidence>
<accession>A0ABW2VZX0</accession>
<dbReference type="Proteomes" id="UP001596957">
    <property type="component" value="Unassembled WGS sequence"/>
</dbReference>
<keyword evidence="10" id="KW-1185">Reference proteome</keyword>
<dbReference type="InterPro" id="IPR013737">
    <property type="entry name" value="Bac_rhamnosid_N"/>
</dbReference>
<feature type="domain" description="Alpha-L-rhamnosidase six-hairpin glycosidase" evidence="7">
    <location>
        <begin position="573"/>
        <end position="951"/>
    </location>
</feature>
<dbReference type="InterPro" id="IPR008928">
    <property type="entry name" value="6-hairpin_glycosidase_sf"/>
</dbReference>
<keyword evidence="3 9" id="KW-0378">Hydrolase</keyword>
<dbReference type="InterPro" id="IPR008902">
    <property type="entry name" value="Rhamnosid_concanavalin"/>
</dbReference>
<feature type="compositionally biased region" description="Basic and acidic residues" evidence="4">
    <location>
        <begin position="1"/>
        <end position="20"/>
    </location>
</feature>
<dbReference type="GO" id="GO:0016787">
    <property type="term" value="F:hydrolase activity"/>
    <property type="evidence" value="ECO:0007669"/>
    <property type="project" value="UniProtKB-KW"/>
</dbReference>
<name>A0ABW2VZX0_9ACTN</name>